<evidence type="ECO:0000256" key="2">
    <source>
        <dbReference type="ARBA" id="ARBA00023015"/>
    </source>
</evidence>
<accession>A0ABU9YNV5</accession>
<dbReference type="PRINTS" id="PR00039">
    <property type="entry name" value="HTHLYSR"/>
</dbReference>
<comment type="similarity">
    <text evidence="1">Belongs to the LysR transcriptional regulatory family.</text>
</comment>
<comment type="caution">
    <text evidence="6">The sequence shown here is derived from an EMBL/GenBank/DDBJ whole genome shotgun (WGS) entry which is preliminary data.</text>
</comment>
<keyword evidence="2" id="KW-0805">Transcription regulation</keyword>
<sequence>MFPGIDIDNSRRVRFNNAMKEQMGLERLAGLVAFARAGSMGSYTAAARSLSITPSAVSKSVQRLEQRLGVSLFTRTTRSLTLTPEGRDLHERALRLLRDAEDIEQMAITARSEPSGTLRIAAPLPIGIHVIAPALPAFRRRYPAVTVDLRLNDQLVDLIEHRIDVAVRIGELADGRLLSRRLTPHRLCAFASPRYLARRGTPAHPRALAGHDTVNLRYQSTGQVFRWPFRIGGQVVEIVPQSGLVVDASDALIASLAADGGIGVCATFIAAPYVARGELVPILSGFAVDRDNITALWPESRRANPAVRAFLAVLNEIFHDRMTAAADLSL</sequence>
<evidence type="ECO:0000256" key="3">
    <source>
        <dbReference type="ARBA" id="ARBA00023125"/>
    </source>
</evidence>
<dbReference type="EMBL" id="JBBKTW010000007">
    <property type="protein sequence ID" value="MEN2990491.1"/>
    <property type="molecule type" value="Genomic_DNA"/>
</dbReference>
<dbReference type="Gene3D" id="3.40.190.290">
    <property type="match status" value="1"/>
</dbReference>
<evidence type="ECO:0000313" key="6">
    <source>
        <dbReference type="EMBL" id="MEN2990491.1"/>
    </source>
</evidence>
<dbReference type="Pfam" id="PF00126">
    <property type="entry name" value="HTH_1"/>
    <property type="match status" value="1"/>
</dbReference>
<dbReference type="PROSITE" id="PS50931">
    <property type="entry name" value="HTH_LYSR"/>
    <property type="match status" value="1"/>
</dbReference>
<dbReference type="Proteomes" id="UP001413721">
    <property type="component" value="Unassembled WGS sequence"/>
</dbReference>
<evidence type="ECO:0000256" key="4">
    <source>
        <dbReference type="ARBA" id="ARBA00023163"/>
    </source>
</evidence>
<dbReference type="InterPro" id="IPR005119">
    <property type="entry name" value="LysR_subst-bd"/>
</dbReference>
<dbReference type="Pfam" id="PF03466">
    <property type="entry name" value="LysR_substrate"/>
    <property type="match status" value="1"/>
</dbReference>
<keyword evidence="4" id="KW-0804">Transcription</keyword>
<dbReference type="CDD" id="cd08422">
    <property type="entry name" value="PBP2_CrgA_like"/>
    <property type="match status" value="1"/>
</dbReference>
<keyword evidence="7" id="KW-1185">Reference proteome</keyword>
<protein>
    <submittedName>
        <fullName evidence="6">LysR substrate-binding domain-containing protein</fullName>
    </submittedName>
</protein>
<dbReference type="InterPro" id="IPR000847">
    <property type="entry name" value="LysR_HTH_N"/>
</dbReference>
<evidence type="ECO:0000313" key="7">
    <source>
        <dbReference type="Proteomes" id="UP001413721"/>
    </source>
</evidence>
<dbReference type="PANTHER" id="PTHR30537">
    <property type="entry name" value="HTH-TYPE TRANSCRIPTIONAL REGULATOR"/>
    <property type="match status" value="1"/>
</dbReference>
<proteinExistence type="inferred from homology"/>
<evidence type="ECO:0000259" key="5">
    <source>
        <dbReference type="PROSITE" id="PS50931"/>
    </source>
</evidence>
<feature type="domain" description="HTH lysR-type" evidence="5">
    <location>
        <begin position="26"/>
        <end position="83"/>
    </location>
</feature>
<dbReference type="InterPro" id="IPR036390">
    <property type="entry name" value="WH_DNA-bd_sf"/>
</dbReference>
<evidence type="ECO:0000256" key="1">
    <source>
        <dbReference type="ARBA" id="ARBA00009437"/>
    </source>
</evidence>
<dbReference type="InterPro" id="IPR036388">
    <property type="entry name" value="WH-like_DNA-bd_sf"/>
</dbReference>
<dbReference type="PANTHER" id="PTHR30537:SF5">
    <property type="entry name" value="HTH-TYPE TRANSCRIPTIONAL ACTIVATOR TTDR-RELATED"/>
    <property type="match status" value="1"/>
</dbReference>
<name>A0ABU9YNV5_9PROT</name>
<reference evidence="6 7" key="1">
    <citation type="submission" date="2024-03" db="EMBL/GenBank/DDBJ databases">
        <title>High-quality draft genome sequencing of Tistrella sp. BH-R2-4.</title>
        <authorList>
            <person name="Dong C."/>
        </authorList>
    </citation>
    <scope>NUCLEOTIDE SEQUENCE [LARGE SCALE GENOMIC DNA]</scope>
    <source>
        <strain evidence="6 7">BH-R2-4</strain>
    </source>
</reference>
<dbReference type="Gene3D" id="1.10.10.10">
    <property type="entry name" value="Winged helix-like DNA-binding domain superfamily/Winged helix DNA-binding domain"/>
    <property type="match status" value="1"/>
</dbReference>
<dbReference type="InterPro" id="IPR058163">
    <property type="entry name" value="LysR-type_TF_proteobact-type"/>
</dbReference>
<organism evidence="6 7">
    <name type="scientific">Tistrella arctica</name>
    <dbReference type="NCBI Taxonomy" id="3133430"/>
    <lineage>
        <taxon>Bacteria</taxon>
        <taxon>Pseudomonadati</taxon>
        <taxon>Pseudomonadota</taxon>
        <taxon>Alphaproteobacteria</taxon>
        <taxon>Geminicoccales</taxon>
        <taxon>Geminicoccaceae</taxon>
        <taxon>Tistrella</taxon>
    </lineage>
</organism>
<dbReference type="SUPFAM" id="SSF46785">
    <property type="entry name" value="Winged helix' DNA-binding domain"/>
    <property type="match status" value="1"/>
</dbReference>
<dbReference type="SUPFAM" id="SSF53850">
    <property type="entry name" value="Periplasmic binding protein-like II"/>
    <property type="match status" value="1"/>
</dbReference>
<keyword evidence="3" id="KW-0238">DNA-binding</keyword>
<gene>
    <name evidence="6" type="ORF">WG926_19415</name>
</gene>